<dbReference type="EMBL" id="DVHL01000036">
    <property type="protein sequence ID" value="HIR66124.1"/>
    <property type="molecule type" value="Genomic_DNA"/>
</dbReference>
<name>A0A9D1J7Y6_9BACT</name>
<sequence length="491" mass="53334">MANVHFQNATVFRRKTVGKIQTAENVRISVKNDIADVLSVGVEHFINSYEATEGEVTFYGKTAIKFLYSDGTTVIGSNYNADFNAGVQNDEITSDTKCVFDVVTVDSKVETNANTATLTILLEITAYAYIAQSVSYLADGEEVYLRKESVEVLSGANVENLALVVDEQLCATHTITSVLLAESTLCVCDYTNAEGILHISGDATVRLTYMSEGKIVTDNLPFKFDRELDSSSIPQTAQLKITPFIRATKVRLDIAEDSINTDFTAEINATVRVEYTTTEVIDIVTDAYGANCEFVFQRGSLATTLPCGSAIARKQASYTLPVMDKKAVTAVNVGAVVTKCTSLDKCAQVEGVVYATLLCQGENALESTRLELPFVQTADVDFLYGGCNSNSTVTVTDFSLSDSGNVQCTADLCIAVDSVRDVNYGVILSAEEKPFDKTQLPAIEVCLAHKGETLWELAKGLHMSEEDLLAVNPEIKSPLEKDARIVVYNKI</sequence>
<evidence type="ECO:0000313" key="1">
    <source>
        <dbReference type="EMBL" id="HIR66124.1"/>
    </source>
</evidence>
<dbReference type="AlphaFoldDB" id="A0A9D1J7Y6"/>
<reference evidence="1" key="1">
    <citation type="submission" date="2020-10" db="EMBL/GenBank/DDBJ databases">
        <authorList>
            <person name="Gilroy R."/>
        </authorList>
    </citation>
    <scope>NUCLEOTIDE SEQUENCE</scope>
    <source>
        <strain evidence="1">CHK121-14286</strain>
    </source>
</reference>
<organism evidence="1 2">
    <name type="scientific">Candidatus Fimimonas gallinarum</name>
    <dbReference type="NCBI Taxonomy" id="2840821"/>
    <lineage>
        <taxon>Bacteria</taxon>
        <taxon>Pseudomonadati</taxon>
        <taxon>Myxococcota</taxon>
        <taxon>Myxococcia</taxon>
        <taxon>Myxococcales</taxon>
        <taxon>Cystobacterineae</taxon>
        <taxon>Myxococcaceae</taxon>
        <taxon>Myxococcaceae incertae sedis</taxon>
        <taxon>Candidatus Fimimonas</taxon>
    </lineage>
</organism>
<accession>A0A9D1J7Y6</accession>
<gene>
    <name evidence="1" type="ORF">IAC95_04525</name>
</gene>
<protein>
    <recommendedName>
        <fullName evidence="3">LysM domain-containing protein</fullName>
    </recommendedName>
</protein>
<proteinExistence type="predicted"/>
<evidence type="ECO:0008006" key="3">
    <source>
        <dbReference type="Google" id="ProtNLM"/>
    </source>
</evidence>
<reference evidence="1" key="2">
    <citation type="journal article" date="2021" name="PeerJ">
        <title>Extensive microbial diversity within the chicken gut microbiome revealed by metagenomics and culture.</title>
        <authorList>
            <person name="Gilroy R."/>
            <person name="Ravi A."/>
            <person name="Getino M."/>
            <person name="Pursley I."/>
            <person name="Horton D.L."/>
            <person name="Alikhan N.F."/>
            <person name="Baker D."/>
            <person name="Gharbi K."/>
            <person name="Hall N."/>
            <person name="Watson M."/>
            <person name="Adriaenssens E.M."/>
            <person name="Foster-Nyarko E."/>
            <person name="Jarju S."/>
            <person name="Secka A."/>
            <person name="Antonio M."/>
            <person name="Oren A."/>
            <person name="Chaudhuri R.R."/>
            <person name="La Ragione R."/>
            <person name="Hildebrand F."/>
            <person name="Pallen M.J."/>
        </authorList>
    </citation>
    <scope>NUCLEOTIDE SEQUENCE</scope>
    <source>
        <strain evidence="1">CHK121-14286</strain>
    </source>
</reference>
<evidence type="ECO:0000313" key="2">
    <source>
        <dbReference type="Proteomes" id="UP000824200"/>
    </source>
</evidence>
<comment type="caution">
    <text evidence="1">The sequence shown here is derived from an EMBL/GenBank/DDBJ whole genome shotgun (WGS) entry which is preliminary data.</text>
</comment>
<dbReference type="Proteomes" id="UP000824200">
    <property type="component" value="Unassembled WGS sequence"/>
</dbReference>